<organism evidence="6 7">
    <name type="scientific">Leucobacter komagatae</name>
    <dbReference type="NCBI Taxonomy" id="55969"/>
    <lineage>
        <taxon>Bacteria</taxon>
        <taxon>Bacillati</taxon>
        <taxon>Actinomycetota</taxon>
        <taxon>Actinomycetes</taxon>
        <taxon>Micrococcales</taxon>
        <taxon>Microbacteriaceae</taxon>
        <taxon>Leucobacter</taxon>
    </lineage>
</organism>
<name>A0A0D0HVL2_9MICO</name>
<dbReference type="InterPro" id="IPR016162">
    <property type="entry name" value="Ald_DH_N"/>
</dbReference>
<feature type="domain" description="Aldehyde dehydrogenase" evidence="5">
    <location>
        <begin position="29"/>
        <end position="484"/>
    </location>
</feature>
<comment type="similarity">
    <text evidence="1 4">Belongs to the aldehyde dehydrogenase family.</text>
</comment>
<dbReference type="Gene3D" id="3.40.605.10">
    <property type="entry name" value="Aldehyde Dehydrogenase, Chain A, domain 1"/>
    <property type="match status" value="1"/>
</dbReference>
<comment type="caution">
    <text evidence="6">The sequence shown here is derived from an EMBL/GenBank/DDBJ whole genome shotgun (WGS) entry which is preliminary data.</text>
</comment>
<evidence type="ECO:0000256" key="1">
    <source>
        <dbReference type="ARBA" id="ARBA00009986"/>
    </source>
</evidence>
<protein>
    <submittedName>
        <fullName evidence="6">Succinate-semialdehyde dehydrogenase</fullName>
    </submittedName>
</protein>
<dbReference type="InterPro" id="IPR016163">
    <property type="entry name" value="Ald_DH_C"/>
</dbReference>
<dbReference type="InterPro" id="IPR050740">
    <property type="entry name" value="Aldehyde_DH_Superfamily"/>
</dbReference>
<accession>A0A0D0HVL2</accession>
<dbReference type="Pfam" id="PF00171">
    <property type="entry name" value="Aldedh"/>
    <property type="match status" value="1"/>
</dbReference>
<evidence type="ECO:0000313" key="6">
    <source>
        <dbReference type="EMBL" id="KIP51636.1"/>
    </source>
</evidence>
<evidence type="ECO:0000259" key="5">
    <source>
        <dbReference type="Pfam" id="PF00171"/>
    </source>
</evidence>
<dbReference type="GO" id="GO:0004777">
    <property type="term" value="F:succinate-semialdehyde dehydrogenase (NAD+) activity"/>
    <property type="evidence" value="ECO:0007669"/>
    <property type="project" value="TreeGrafter"/>
</dbReference>
<proteinExistence type="inferred from homology"/>
<dbReference type="SUPFAM" id="SSF53720">
    <property type="entry name" value="ALDH-like"/>
    <property type="match status" value="1"/>
</dbReference>
<dbReference type="AlphaFoldDB" id="A0A0D0HVL2"/>
<dbReference type="PANTHER" id="PTHR43353:SF5">
    <property type="entry name" value="SUCCINATE-SEMIALDEHYDE DEHYDROGENASE, MITOCHONDRIAL"/>
    <property type="match status" value="1"/>
</dbReference>
<reference evidence="6 7" key="1">
    <citation type="submission" date="2015-01" db="EMBL/GenBank/DDBJ databases">
        <title>Draft genome sequence of Leucobacter komagatae strain VKM ST2845.</title>
        <authorList>
            <person name="Karlyshev A.V."/>
            <person name="Kudryashova E.B."/>
        </authorList>
    </citation>
    <scope>NUCLEOTIDE SEQUENCE [LARGE SCALE GENOMIC DNA]</scope>
    <source>
        <strain evidence="6 7">VKM ST2845</strain>
    </source>
</reference>
<dbReference type="Proteomes" id="UP000032120">
    <property type="component" value="Unassembled WGS sequence"/>
</dbReference>
<keyword evidence="2 4" id="KW-0560">Oxidoreductase</keyword>
<feature type="active site" evidence="3">
    <location>
        <position position="262"/>
    </location>
</feature>
<evidence type="ECO:0000256" key="2">
    <source>
        <dbReference type="ARBA" id="ARBA00023002"/>
    </source>
</evidence>
<evidence type="ECO:0000256" key="4">
    <source>
        <dbReference type="RuleBase" id="RU003345"/>
    </source>
</evidence>
<dbReference type="GO" id="GO:0009450">
    <property type="term" value="P:gamma-aminobutyric acid catabolic process"/>
    <property type="evidence" value="ECO:0007669"/>
    <property type="project" value="TreeGrafter"/>
</dbReference>
<dbReference type="CDD" id="cd07103">
    <property type="entry name" value="ALDH_F5_SSADH_GabD"/>
    <property type="match status" value="1"/>
</dbReference>
<dbReference type="PANTHER" id="PTHR43353">
    <property type="entry name" value="SUCCINATE-SEMIALDEHYDE DEHYDROGENASE, MITOCHONDRIAL"/>
    <property type="match status" value="1"/>
</dbReference>
<dbReference type="RefSeq" id="WP_042545113.1">
    <property type="nucleotide sequence ID" value="NZ_JXSQ01000027.1"/>
</dbReference>
<sequence>MLTSSPLPPLDAASLETGLLIDGEFRPARSSRTINVLDPSTGELIAAVADAGDEEVADALAAARSQQAAWAATSPRARADILMRTFEIMMEERERLARLISWENGKALPDARGEVAYAAEFFRWYAEEAPRMQGTFQRSPGGANNILVDYAPVGVALLVTPWNFPAAMATRKIAPALAAGCTAILKPAKETPLTALAIGEILVRAGVPAGVVNILTTSRSGPVVSALLDDPAVRVLSFTGSTEVGRVLLAEAARTVVKPAMELGGNAPFVVLADADVELALDGAMVAKMRNGGQACTAANRFIVHESLAERFAAGLAERFAALTIGVGYEEGVDLGPLVNEASVVKVQALVDDAVAHGARVLTGGSRPDTAGSHYSATVLVDVPTEAAITREEIFGPVAAITSFSTDEEAIEMANSTEYGLVSYLFTADLQRGLTLSRQLDSGMVGLNRGLVSDAAAPFGGTKQSGLGREGAREGLLEYLEQRYIAVDW</sequence>
<gene>
    <name evidence="6" type="ORF">SD72_14155</name>
</gene>
<keyword evidence="7" id="KW-1185">Reference proteome</keyword>
<dbReference type="EMBL" id="JXSQ01000027">
    <property type="protein sequence ID" value="KIP51636.1"/>
    <property type="molecule type" value="Genomic_DNA"/>
</dbReference>
<evidence type="ECO:0000256" key="3">
    <source>
        <dbReference type="PROSITE-ProRule" id="PRU10007"/>
    </source>
</evidence>
<dbReference type="InterPro" id="IPR029510">
    <property type="entry name" value="Ald_DH_CS_GLU"/>
</dbReference>
<dbReference type="InterPro" id="IPR015590">
    <property type="entry name" value="Aldehyde_DH_dom"/>
</dbReference>
<dbReference type="FunFam" id="3.40.605.10:FF:000007">
    <property type="entry name" value="NAD/NADP-dependent betaine aldehyde dehydrogenase"/>
    <property type="match status" value="1"/>
</dbReference>
<dbReference type="Gene3D" id="3.40.309.10">
    <property type="entry name" value="Aldehyde Dehydrogenase, Chain A, domain 2"/>
    <property type="match status" value="1"/>
</dbReference>
<dbReference type="InterPro" id="IPR016161">
    <property type="entry name" value="Ald_DH/histidinol_DH"/>
</dbReference>
<dbReference type="OrthoDB" id="6882680at2"/>
<dbReference type="FunFam" id="3.40.309.10:FF:000004">
    <property type="entry name" value="Succinate-semialdehyde dehydrogenase I"/>
    <property type="match status" value="1"/>
</dbReference>
<evidence type="ECO:0000313" key="7">
    <source>
        <dbReference type="Proteomes" id="UP000032120"/>
    </source>
</evidence>
<dbReference type="PROSITE" id="PS00687">
    <property type="entry name" value="ALDEHYDE_DEHYDR_GLU"/>
    <property type="match status" value="1"/>
</dbReference>